<name>A0ABQ3GWG4_9NEIS</name>
<protein>
    <submittedName>
        <fullName evidence="1">Uncharacterized protein</fullName>
    </submittedName>
</protein>
<proteinExistence type="predicted"/>
<dbReference type="EMBL" id="BMYO01000002">
    <property type="protein sequence ID" value="GHD58456.1"/>
    <property type="molecule type" value="Genomic_DNA"/>
</dbReference>
<organism evidence="1 2">
    <name type="scientific">Jeongeupia chitinilytica</name>
    <dbReference type="NCBI Taxonomy" id="1041641"/>
    <lineage>
        <taxon>Bacteria</taxon>
        <taxon>Pseudomonadati</taxon>
        <taxon>Pseudomonadota</taxon>
        <taxon>Betaproteobacteria</taxon>
        <taxon>Neisseriales</taxon>
        <taxon>Chitinibacteraceae</taxon>
        <taxon>Jeongeupia</taxon>
    </lineage>
</organism>
<accession>A0ABQ3GWG4</accession>
<comment type="caution">
    <text evidence="1">The sequence shown here is derived from an EMBL/GenBank/DDBJ whole genome shotgun (WGS) entry which is preliminary data.</text>
</comment>
<keyword evidence="2" id="KW-1185">Reference proteome</keyword>
<reference evidence="2" key="1">
    <citation type="journal article" date="2019" name="Int. J. Syst. Evol. Microbiol.">
        <title>The Global Catalogue of Microorganisms (GCM) 10K type strain sequencing project: providing services to taxonomists for standard genome sequencing and annotation.</title>
        <authorList>
            <consortium name="The Broad Institute Genomics Platform"/>
            <consortium name="The Broad Institute Genome Sequencing Center for Infectious Disease"/>
            <person name="Wu L."/>
            <person name="Ma J."/>
        </authorList>
    </citation>
    <scope>NUCLEOTIDE SEQUENCE [LARGE SCALE GENOMIC DNA]</scope>
    <source>
        <strain evidence="2">KCTC 23701</strain>
    </source>
</reference>
<gene>
    <name evidence="1" type="ORF">GCM10007350_08350</name>
</gene>
<evidence type="ECO:0000313" key="1">
    <source>
        <dbReference type="EMBL" id="GHD58456.1"/>
    </source>
</evidence>
<evidence type="ECO:0000313" key="2">
    <source>
        <dbReference type="Proteomes" id="UP000604737"/>
    </source>
</evidence>
<dbReference type="Proteomes" id="UP000604737">
    <property type="component" value="Unassembled WGS sequence"/>
</dbReference>
<sequence length="89" mass="10296">MNMTIIIACELPERALLQRYKRDGSYTDCYYMDMPRHIAMSEYISTFYTTSLFKVERKILALAAGKHIIRCGRPQPCAGARIKLRCVEC</sequence>